<dbReference type="InterPro" id="IPR043129">
    <property type="entry name" value="ATPase_NBD"/>
</dbReference>
<dbReference type="GO" id="GO:0008865">
    <property type="term" value="F:fructokinase activity"/>
    <property type="evidence" value="ECO:0007669"/>
    <property type="project" value="TreeGrafter"/>
</dbReference>
<dbReference type="InterPro" id="IPR022672">
    <property type="entry name" value="Hexokinase_N"/>
</dbReference>
<dbReference type="GO" id="GO:0004340">
    <property type="term" value="F:glucokinase activity"/>
    <property type="evidence" value="ECO:0007669"/>
    <property type="project" value="TreeGrafter"/>
</dbReference>
<dbReference type="GO" id="GO:0005829">
    <property type="term" value="C:cytosol"/>
    <property type="evidence" value="ECO:0007669"/>
    <property type="project" value="TreeGrafter"/>
</dbReference>
<evidence type="ECO:0000256" key="7">
    <source>
        <dbReference type="ARBA" id="ARBA00022840"/>
    </source>
</evidence>
<feature type="domain" description="Hexokinase C-terminal" evidence="14">
    <location>
        <begin position="11"/>
        <end position="39"/>
    </location>
</feature>
<organism evidence="15 16">
    <name type="scientific">Wuchereria bancrofti</name>
    <dbReference type="NCBI Taxonomy" id="6293"/>
    <lineage>
        <taxon>Eukaryota</taxon>
        <taxon>Metazoa</taxon>
        <taxon>Ecdysozoa</taxon>
        <taxon>Nematoda</taxon>
        <taxon>Chromadorea</taxon>
        <taxon>Rhabditida</taxon>
        <taxon>Spirurina</taxon>
        <taxon>Spiruromorpha</taxon>
        <taxon>Filarioidea</taxon>
        <taxon>Onchocercidae</taxon>
        <taxon>Wuchereria</taxon>
    </lineage>
</organism>
<evidence type="ECO:0000259" key="13">
    <source>
        <dbReference type="Pfam" id="PF00349"/>
    </source>
</evidence>
<evidence type="ECO:0000256" key="8">
    <source>
        <dbReference type="ARBA" id="ARBA00023152"/>
    </source>
</evidence>
<dbReference type="Gene3D" id="3.40.367.20">
    <property type="match status" value="2"/>
</dbReference>
<evidence type="ECO:0000256" key="4">
    <source>
        <dbReference type="ARBA" id="ARBA00022679"/>
    </source>
</evidence>
<dbReference type="EC" id="2.7.1.-" evidence="12"/>
<dbReference type="Pfam" id="PF03727">
    <property type="entry name" value="Hexokinase_2"/>
    <property type="match status" value="2"/>
</dbReference>
<evidence type="ECO:0000259" key="14">
    <source>
        <dbReference type="Pfam" id="PF03727"/>
    </source>
</evidence>
<evidence type="ECO:0000256" key="3">
    <source>
        <dbReference type="ARBA" id="ARBA00009225"/>
    </source>
</evidence>
<dbReference type="UniPathway" id="UPA00242"/>
<dbReference type="GO" id="GO:0006096">
    <property type="term" value="P:glycolytic process"/>
    <property type="evidence" value="ECO:0007669"/>
    <property type="project" value="UniProtKB-UniPathway"/>
</dbReference>
<dbReference type="InterPro" id="IPR001312">
    <property type="entry name" value="Hexokinase"/>
</dbReference>
<keyword evidence="8 12" id="KW-0324">Glycolysis</keyword>
<reference evidence="16" key="1">
    <citation type="submission" date="2012-08" db="EMBL/GenBank/DDBJ databases">
        <title>The Genome Sequence of Wuchereria bancrofti.</title>
        <authorList>
            <person name="Nutman T.B."/>
            <person name="Fink D.L."/>
            <person name="Russ C."/>
            <person name="Young S."/>
            <person name="Zeng Q."/>
            <person name="Koehrsen M."/>
            <person name="Alvarado L."/>
            <person name="Berlin A."/>
            <person name="Chapman S.B."/>
            <person name="Chen Z."/>
            <person name="Freedman E."/>
            <person name="Gellesch M."/>
            <person name="Goldberg J."/>
            <person name="Griggs A."/>
            <person name="Gujja S."/>
            <person name="Heilman E.R."/>
            <person name="Heiman D."/>
            <person name="Hepburn T."/>
            <person name="Howarth C."/>
            <person name="Jen D."/>
            <person name="Larson L."/>
            <person name="Lewis B."/>
            <person name="Mehta T."/>
            <person name="Park D."/>
            <person name="Pearson M."/>
            <person name="Roberts A."/>
            <person name="Saif S."/>
            <person name="Shea T."/>
            <person name="Shenoy N."/>
            <person name="Sisk P."/>
            <person name="Stolte C."/>
            <person name="Sykes S."/>
            <person name="Walk T."/>
            <person name="White J."/>
            <person name="Yandava C."/>
            <person name="Haas B."/>
            <person name="Henn M.R."/>
            <person name="Nusbaum C."/>
            <person name="Birren B."/>
        </authorList>
    </citation>
    <scope>NUCLEOTIDE SEQUENCE [LARGE SCALE GENOMIC DNA]</scope>
    <source>
        <strain evidence="16">NA</strain>
    </source>
</reference>
<dbReference type="PRINTS" id="PR00475">
    <property type="entry name" value="HEXOKINASE"/>
</dbReference>
<evidence type="ECO:0000256" key="10">
    <source>
        <dbReference type="ARBA" id="ARBA00047905"/>
    </source>
</evidence>
<name>J9DQ44_WUCBA</name>
<dbReference type="EMBL" id="ADBV01018009">
    <property type="protein sequence ID" value="EJW71661.1"/>
    <property type="molecule type" value="Genomic_DNA"/>
</dbReference>
<feature type="domain" description="Hexokinase C-terminal" evidence="14">
    <location>
        <begin position="126"/>
        <end position="199"/>
    </location>
</feature>
<comment type="catalytic activity">
    <reaction evidence="9">
        <text>a D-hexose + ATP = a D-hexose 6-phosphate + ADP + H(+)</text>
        <dbReference type="Rhea" id="RHEA:22740"/>
        <dbReference type="ChEBI" id="CHEBI:4194"/>
        <dbReference type="ChEBI" id="CHEBI:15378"/>
        <dbReference type="ChEBI" id="CHEBI:30616"/>
        <dbReference type="ChEBI" id="CHEBI:229467"/>
        <dbReference type="ChEBI" id="CHEBI:456216"/>
        <dbReference type="EC" id="2.7.1.1"/>
    </reaction>
    <physiologicalReaction direction="left-to-right" evidence="9">
        <dbReference type="Rhea" id="RHEA:22741"/>
    </physiologicalReaction>
</comment>
<dbReference type="InterPro" id="IPR022673">
    <property type="entry name" value="Hexokinase_C"/>
</dbReference>
<dbReference type="UniPathway" id="UPA00109">
    <property type="reaction ID" value="UER00180"/>
</dbReference>
<comment type="pathway">
    <text evidence="2">Carbohydrate metabolism; hexose metabolism.</text>
</comment>
<evidence type="ECO:0000256" key="5">
    <source>
        <dbReference type="ARBA" id="ARBA00022741"/>
    </source>
</evidence>
<dbReference type="Pfam" id="PF00349">
    <property type="entry name" value="Hexokinase_1"/>
    <property type="match status" value="1"/>
</dbReference>
<sequence>MACAFKDNTCQIGVILGTGTNACYMEKANPTAQKFKNMDLTKTNTQKKVASRFHILIPGGTRNLTAGKLINWTKGFNAKGVEGQDVVQFLRDACDRRKDISIDVVALLNDTVGTLMACAFKDNTCQIGVILGTGTNACYMEKLSNCPKFKKYGFDKDKYPKEMIINIEWGAFGDNGCIDFLRTEFDRDVDGGSINPGKHL</sequence>
<dbReference type="Proteomes" id="UP000004810">
    <property type="component" value="Unassembled WGS sequence"/>
</dbReference>
<evidence type="ECO:0000256" key="6">
    <source>
        <dbReference type="ARBA" id="ARBA00022777"/>
    </source>
</evidence>
<dbReference type="Gene3D" id="3.30.420.40">
    <property type="match status" value="1"/>
</dbReference>
<dbReference type="AlphaFoldDB" id="J9DQ44"/>
<accession>J9DQ44</accession>
<evidence type="ECO:0000256" key="1">
    <source>
        <dbReference type="ARBA" id="ARBA00004888"/>
    </source>
</evidence>
<dbReference type="GO" id="GO:0005524">
    <property type="term" value="F:ATP binding"/>
    <property type="evidence" value="ECO:0007669"/>
    <property type="project" value="UniProtKB-UniRule"/>
</dbReference>
<proteinExistence type="inferred from homology"/>
<keyword evidence="4 12" id="KW-0808">Transferase</keyword>
<evidence type="ECO:0000313" key="16">
    <source>
        <dbReference type="Proteomes" id="UP000004810"/>
    </source>
</evidence>
<comment type="catalytic activity">
    <reaction evidence="10">
        <text>D-fructose + ATP = D-fructose 6-phosphate + ADP + H(+)</text>
        <dbReference type="Rhea" id="RHEA:16125"/>
        <dbReference type="ChEBI" id="CHEBI:15378"/>
        <dbReference type="ChEBI" id="CHEBI:30616"/>
        <dbReference type="ChEBI" id="CHEBI:37721"/>
        <dbReference type="ChEBI" id="CHEBI:61527"/>
        <dbReference type="ChEBI" id="CHEBI:456216"/>
        <dbReference type="EC" id="2.7.1.1"/>
    </reaction>
    <physiologicalReaction direction="left-to-right" evidence="10">
        <dbReference type="Rhea" id="RHEA:16126"/>
    </physiologicalReaction>
</comment>
<keyword evidence="5 12" id="KW-0547">Nucleotide-binding</keyword>
<comment type="caution">
    <text evidence="15">The sequence shown here is derived from an EMBL/GenBank/DDBJ whole genome shotgun (WGS) entry which is preliminary data.</text>
</comment>
<protein>
    <recommendedName>
        <fullName evidence="12">Phosphotransferase</fullName>
        <ecNumber evidence="12">2.7.1.-</ecNumber>
    </recommendedName>
</protein>
<dbReference type="PROSITE" id="PS51748">
    <property type="entry name" value="HEXOKINASE_2"/>
    <property type="match status" value="1"/>
</dbReference>
<evidence type="ECO:0000256" key="9">
    <source>
        <dbReference type="ARBA" id="ARBA00044613"/>
    </source>
</evidence>
<gene>
    <name evidence="15" type="ORF">WUBG_17430</name>
</gene>
<dbReference type="PANTHER" id="PTHR19443">
    <property type="entry name" value="HEXOKINASE"/>
    <property type="match status" value="1"/>
</dbReference>
<dbReference type="SUPFAM" id="SSF53067">
    <property type="entry name" value="Actin-like ATPase domain"/>
    <property type="match status" value="3"/>
</dbReference>
<dbReference type="GO" id="GO:0005739">
    <property type="term" value="C:mitochondrion"/>
    <property type="evidence" value="ECO:0007669"/>
    <property type="project" value="TreeGrafter"/>
</dbReference>
<keyword evidence="7 12" id="KW-0067">ATP-binding</keyword>
<dbReference type="PANTHER" id="PTHR19443:SF16">
    <property type="entry name" value="HEXOKINASE TYPE 1-RELATED"/>
    <property type="match status" value="1"/>
</dbReference>
<dbReference type="GO" id="GO:0001678">
    <property type="term" value="P:intracellular glucose homeostasis"/>
    <property type="evidence" value="ECO:0007669"/>
    <property type="project" value="InterPro"/>
</dbReference>
<dbReference type="GO" id="GO:0006006">
    <property type="term" value="P:glucose metabolic process"/>
    <property type="evidence" value="ECO:0007669"/>
    <property type="project" value="TreeGrafter"/>
</dbReference>
<feature type="domain" description="Hexokinase N-terminal" evidence="13">
    <location>
        <begin position="49"/>
        <end position="120"/>
    </location>
</feature>
<dbReference type="GO" id="GO:0005536">
    <property type="term" value="F:D-glucose binding"/>
    <property type="evidence" value="ECO:0007669"/>
    <property type="project" value="InterPro"/>
</dbReference>
<comment type="catalytic activity">
    <reaction evidence="11">
        <text>D-glucose + ATP = D-glucose 6-phosphate + ADP + H(+)</text>
        <dbReference type="Rhea" id="RHEA:17825"/>
        <dbReference type="ChEBI" id="CHEBI:4167"/>
        <dbReference type="ChEBI" id="CHEBI:15378"/>
        <dbReference type="ChEBI" id="CHEBI:30616"/>
        <dbReference type="ChEBI" id="CHEBI:61548"/>
        <dbReference type="ChEBI" id="CHEBI:456216"/>
        <dbReference type="EC" id="2.7.1.1"/>
    </reaction>
    <physiologicalReaction direction="left-to-right" evidence="11">
        <dbReference type="Rhea" id="RHEA:17826"/>
    </physiologicalReaction>
</comment>
<comment type="pathway">
    <text evidence="1">Carbohydrate degradation; glycolysis; D-glyceraldehyde 3-phosphate and glycerone phosphate from D-glucose: step 1/4.</text>
</comment>
<keyword evidence="6 12" id="KW-0418">Kinase</keyword>
<evidence type="ECO:0000256" key="11">
    <source>
        <dbReference type="ARBA" id="ARBA00048160"/>
    </source>
</evidence>
<comment type="similarity">
    <text evidence="3 12">Belongs to the hexokinase family.</text>
</comment>
<evidence type="ECO:0000256" key="12">
    <source>
        <dbReference type="RuleBase" id="RU362007"/>
    </source>
</evidence>
<evidence type="ECO:0000256" key="2">
    <source>
        <dbReference type="ARBA" id="ARBA00005028"/>
    </source>
</evidence>
<evidence type="ECO:0000313" key="15">
    <source>
        <dbReference type="EMBL" id="EJW71661.1"/>
    </source>
</evidence>